<gene>
    <name evidence="2" type="ORF">LCPAC304_01690</name>
</gene>
<keyword evidence="1" id="KW-0812">Transmembrane</keyword>
<keyword evidence="1" id="KW-0472">Membrane</keyword>
<sequence>MYTDCVNEFIKFGTVPDFCQCNNNQEIEATIDIYLLNKTNETLTLVGSPNEALNWVTLGKHGKRCDGGFWQLPPPKSVPPNGAFMARAFSAKHTDGDDCCRDTHFYLCFTYLSSTSSDFVTIQVGRKREGGKKKPLEKCGKVCRSFNAIKNNSTHQGLKVETKVLDHSTIQFIVTDGKGPDGGCTFGPKDSCGEGLYCPGKGEKCMVGCKIDPLTHGSCDKTEICDPNTHVCVVPTQCTKNSGCPLNFICNTSESICVSGCVAGEDRCSAGRTCIQGQCQTGTGGNGGNGDSTNLKVILIIVVVIVAFIVILGGFIYVIYTYKNKK</sequence>
<organism evidence="2">
    <name type="scientific">Pithovirus LCPAC304</name>
    <dbReference type="NCBI Taxonomy" id="2506594"/>
    <lineage>
        <taxon>Viruses</taxon>
        <taxon>Pithoviruses</taxon>
    </lineage>
</organism>
<dbReference type="EMBL" id="MK500565">
    <property type="protein sequence ID" value="QBK91830.1"/>
    <property type="molecule type" value="Genomic_DNA"/>
</dbReference>
<evidence type="ECO:0000256" key="1">
    <source>
        <dbReference type="SAM" id="Phobius"/>
    </source>
</evidence>
<accession>A0A481Z9K0</accession>
<name>A0A481Z9K0_9VIRU</name>
<proteinExistence type="predicted"/>
<feature type="transmembrane region" description="Helical" evidence="1">
    <location>
        <begin position="297"/>
        <end position="320"/>
    </location>
</feature>
<evidence type="ECO:0008006" key="3">
    <source>
        <dbReference type="Google" id="ProtNLM"/>
    </source>
</evidence>
<reference evidence="2" key="1">
    <citation type="journal article" date="2019" name="MBio">
        <title>Virus Genomes from Deep Sea Sediments Expand the Ocean Megavirome and Support Independent Origins of Viral Gigantism.</title>
        <authorList>
            <person name="Backstrom D."/>
            <person name="Yutin N."/>
            <person name="Jorgensen S.L."/>
            <person name="Dharamshi J."/>
            <person name="Homa F."/>
            <person name="Zaremba-Niedwiedzka K."/>
            <person name="Spang A."/>
            <person name="Wolf Y.I."/>
            <person name="Koonin E.V."/>
            <person name="Ettema T.J."/>
        </authorList>
    </citation>
    <scope>NUCLEOTIDE SEQUENCE</scope>
</reference>
<keyword evidence="1" id="KW-1133">Transmembrane helix</keyword>
<evidence type="ECO:0000313" key="2">
    <source>
        <dbReference type="EMBL" id="QBK91830.1"/>
    </source>
</evidence>
<protein>
    <recommendedName>
        <fullName evidence="3">Transmembrane protein</fullName>
    </recommendedName>
</protein>